<accession>A0AAE1MWC1</accession>
<dbReference type="PANTHER" id="PTHR47995:SF18">
    <property type="entry name" value="TRANSCRIPTION FACTOR MYB65"/>
    <property type="match status" value="1"/>
</dbReference>
<dbReference type="FunFam" id="1.10.10.60:FF:000001">
    <property type="entry name" value="MYB-related transcription factor"/>
    <property type="match status" value="1"/>
</dbReference>
<keyword evidence="3" id="KW-0805">Transcription regulation</keyword>
<evidence type="ECO:0000256" key="3">
    <source>
        <dbReference type="ARBA" id="ARBA00023015"/>
    </source>
</evidence>
<evidence type="ECO:0000256" key="5">
    <source>
        <dbReference type="ARBA" id="ARBA00023159"/>
    </source>
</evidence>
<evidence type="ECO:0000313" key="12">
    <source>
        <dbReference type="Proteomes" id="UP001293593"/>
    </source>
</evidence>
<keyword evidence="5" id="KW-0010">Activator</keyword>
<dbReference type="SMART" id="SM00717">
    <property type="entry name" value="SANT"/>
    <property type="match status" value="2"/>
</dbReference>
<keyword evidence="7" id="KW-0539">Nucleus</keyword>
<feature type="domain" description="Myb-like" evidence="9">
    <location>
        <begin position="86"/>
        <end position="136"/>
    </location>
</feature>
<feature type="domain" description="Myb-like" evidence="9">
    <location>
        <begin position="33"/>
        <end position="85"/>
    </location>
</feature>
<dbReference type="GO" id="GO:0040008">
    <property type="term" value="P:regulation of growth"/>
    <property type="evidence" value="ECO:0007669"/>
    <property type="project" value="UniProtKB-ARBA"/>
</dbReference>
<comment type="subcellular location">
    <subcellularLocation>
        <location evidence="1">Nucleus</location>
    </subcellularLocation>
</comment>
<evidence type="ECO:0000256" key="6">
    <source>
        <dbReference type="ARBA" id="ARBA00023163"/>
    </source>
</evidence>
<dbReference type="Proteomes" id="UP001293593">
    <property type="component" value="Unassembled WGS sequence"/>
</dbReference>
<sequence>MNTNNTEEAKHEGEEALGGVTGERGGGAAASEEVVLKKGPWTAAEDAVLVEYVTKHGEGNWNAVQRNTGLARCGKSCRLRWANHLRPNLKKGAFSSEEEKLILELHAQYGNKWARMASLLPGRTDNEIKNYWNTRVKRRQRQGLPLYSDEPDRSNVATPPPNNASHQFEFLHHHHYQHALPSPSPQPQYSPLSSPLQPKPAISDPMIPLSSPSSSVTSSHSFIFSRPAPLLSNPLNFKRFRTSTGFPLRVAPNTIVTSSSLPGQPMTPPPQSSIGFSRFGYTGQVNSGLSHNIYQAPLLEYDNRGGALNQFGNPPPKLLELSSNQFSPHHQPNNNIMQTESNKFNMQMNHTDDRMKNSCGGRDGGNNNGFLGDHFYEVQSLTPGHQAALKKRSYFYTDEGNDLDGHRGFDDLPLNSSNWPSNNAELKLKEEAQYMSKSMNDDISSMMDVMPSSLSVSDWPASNATEASNNNFQSSDVIIPDDNFGLDSKPIASLFPTSTTTTNHNDNSGCYSWDDLPGFC</sequence>
<evidence type="ECO:0000256" key="4">
    <source>
        <dbReference type="ARBA" id="ARBA00023125"/>
    </source>
</evidence>
<evidence type="ECO:0000259" key="10">
    <source>
        <dbReference type="PROSITE" id="PS51294"/>
    </source>
</evidence>
<dbReference type="InterPro" id="IPR001005">
    <property type="entry name" value="SANT/Myb"/>
</dbReference>
<dbReference type="GO" id="GO:0005634">
    <property type="term" value="C:nucleus"/>
    <property type="evidence" value="ECO:0007669"/>
    <property type="project" value="UniProtKB-SubCell"/>
</dbReference>
<protein>
    <recommendedName>
        <fullName evidence="13">MYB transcription factor</fullName>
    </recommendedName>
</protein>
<dbReference type="FunFam" id="1.10.10.60:FF:000119">
    <property type="entry name" value="Transcription factor GAMYB"/>
    <property type="match status" value="1"/>
</dbReference>
<evidence type="ECO:0008006" key="13">
    <source>
        <dbReference type="Google" id="ProtNLM"/>
    </source>
</evidence>
<name>A0AAE1MWC1_9FABA</name>
<feature type="region of interest" description="Disordered" evidence="8">
    <location>
        <begin position="1"/>
        <end position="29"/>
    </location>
</feature>
<gene>
    <name evidence="11" type="ORF">QN277_016291</name>
</gene>
<dbReference type="InterPro" id="IPR017930">
    <property type="entry name" value="Myb_dom"/>
</dbReference>
<proteinExistence type="predicted"/>
<feature type="compositionally biased region" description="Low complexity" evidence="8">
    <location>
        <begin position="189"/>
        <end position="201"/>
    </location>
</feature>
<organism evidence="11 12">
    <name type="scientific">Acacia crassicarpa</name>
    <name type="common">northern wattle</name>
    <dbReference type="NCBI Taxonomy" id="499986"/>
    <lineage>
        <taxon>Eukaryota</taxon>
        <taxon>Viridiplantae</taxon>
        <taxon>Streptophyta</taxon>
        <taxon>Embryophyta</taxon>
        <taxon>Tracheophyta</taxon>
        <taxon>Spermatophyta</taxon>
        <taxon>Magnoliopsida</taxon>
        <taxon>eudicotyledons</taxon>
        <taxon>Gunneridae</taxon>
        <taxon>Pentapetalae</taxon>
        <taxon>rosids</taxon>
        <taxon>fabids</taxon>
        <taxon>Fabales</taxon>
        <taxon>Fabaceae</taxon>
        <taxon>Caesalpinioideae</taxon>
        <taxon>mimosoid clade</taxon>
        <taxon>Acacieae</taxon>
        <taxon>Acacia</taxon>
    </lineage>
</organism>
<feature type="region of interest" description="Disordered" evidence="8">
    <location>
        <begin position="142"/>
        <end position="201"/>
    </location>
</feature>
<dbReference type="PROSITE" id="PS51294">
    <property type="entry name" value="HTH_MYB"/>
    <property type="match status" value="2"/>
</dbReference>
<dbReference type="GO" id="GO:0003677">
    <property type="term" value="F:DNA binding"/>
    <property type="evidence" value="ECO:0007669"/>
    <property type="project" value="UniProtKB-KW"/>
</dbReference>
<keyword evidence="4" id="KW-0238">DNA-binding</keyword>
<evidence type="ECO:0000256" key="2">
    <source>
        <dbReference type="ARBA" id="ARBA00022737"/>
    </source>
</evidence>
<evidence type="ECO:0000313" key="11">
    <source>
        <dbReference type="EMBL" id="KAK4278446.1"/>
    </source>
</evidence>
<dbReference type="Pfam" id="PF00249">
    <property type="entry name" value="Myb_DNA-binding"/>
    <property type="match status" value="2"/>
</dbReference>
<evidence type="ECO:0000256" key="7">
    <source>
        <dbReference type="ARBA" id="ARBA00023242"/>
    </source>
</evidence>
<feature type="domain" description="HTH myb-type" evidence="10">
    <location>
        <begin position="36"/>
        <end position="85"/>
    </location>
</feature>
<dbReference type="AlphaFoldDB" id="A0AAE1MWC1"/>
<dbReference type="InterPro" id="IPR009057">
    <property type="entry name" value="Homeodomain-like_sf"/>
</dbReference>
<reference evidence="11" key="1">
    <citation type="submission" date="2023-10" db="EMBL/GenBank/DDBJ databases">
        <title>Chromosome-level genome of the transformable northern wattle, Acacia crassicarpa.</title>
        <authorList>
            <person name="Massaro I."/>
            <person name="Sinha N.R."/>
            <person name="Poethig S."/>
            <person name="Leichty A.R."/>
        </authorList>
    </citation>
    <scope>NUCLEOTIDE SEQUENCE</scope>
    <source>
        <strain evidence="11">Acra3RX</strain>
        <tissue evidence="11">Leaf</tissue>
    </source>
</reference>
<feature type="domain" description="HTH myb-type" evidence="10">
    <location>
        <begin position="86"/>
        <end position="140"/>
    </location>
</feature>
<keyword evidence="2" id="KW-0677">Repeat</keyword>
<dbReference type="EMBL" id="JAWXYG010000003">
    <property type="protein sequence ID" value="KAK4278446.1"/>
    <property type="molecule type" value="Genomic_DNA"/>
</dbReference>
<dbReference type="SUPFAM" id="SSF46689">
    <property type="entry name" value="Homeodomain-like"/>
    <property type="match status" value="1"/>
</dbReference>
<dbReference type="Gene3D" id="1.10.10.60">
    <property type="entry name" value="Homeodomain-like"/>
    <property type="match status" value="2"/>
</dbReference>
<dbReference type="GO" id="GO:0009653">
    <property type="term" value="P:anatomical structure morphogenesis"/>
    <property type="evidence" value="ECO:0007669"/>
    <property type="project" value="UniProtKB-ARBA"/>
</dbReference>
<feature type="compositionally biased region" description="Gly residues" evidence="8">
    <location>
        <begin position="19"/>
        <end position="28"/>
    </location>
</feature>
<evidence type="ECO:0000256" key="8">
    <source>
        <dbReference type="SAM" id="MobiDB-lite"/>
    </source>
</evidence>
<comment type="caution">
    <text evidence="11">The sequence shown here is derived from an EMBL/GenBank/DDBJ whole genome shotgun (WGS) entry which is preliminary data.</text>
</comment>
<evidence type="ECO:0000259" key="9">
    <source>
        <dbReference type="PROSITE" id="PS50090"/>
    </source>
</evidence>
<keyword evidence="12" id="KW-1185">Reference proteome</keyword>
<dbReference type="CDD" id="cd00167">
    <property type="entry name" value="SANT"/>
    <property type="match status" value="2"/>
</dbReference>
<dbReference type="PANTHER" id="PTHR47995">
    <property type="entry name" value="TRANSCRIPTION FACTOR MYB33-RELATED"/>
    <property type="match status" value="1"/>
</dbReference>
<dbReference type="GO" id="GO:0045893">
    <property type="term" value="P:positive regulation of DNA-templated transcription"/>
    <property type="evidence" value="ECO:0007669"/>
    <property type="project" value="UniProtKB-ARBA"/>
</dbReference>
<keyword evidence="6" id="KW-0804">Transcription</keyword>
<dbReference type="PROSITE" id="PS50090">
    <property type="entry name" value="MYB_LIKE"/>
    <property type="match status" value="2"/>
</dbReference>
<dbReference type="GO" id="GO:0048235">
    <property type="term" value="P:pollen sperm cell differentiation"/>
    <property type="evidence" value="ECO:0007669"/>
    <property type="project" value="UniProtKB-ARBA"/>
</dbReference>
<evidence type="ECO:0000256" key="1">
    <source>
        <dbReference type="ARBA" id="ARBA00004123"/>
    </source>
</evidence>